<dbReference type="RefSeq" id="XP_024572046.1">
    <property type="nucleotide sequence ID" value="XM_024726837.1"/>
</dbReference>
<dbReference type="OrthoDB" id="117025at2759"/>
<reference evidence="3" key="1">
    <citation type="submission" date="2014-09" db="EMBL/GenBank/DDBJ databases">
        <authorList>
            <person name="Sharma Rahul"/>
            <person name="Thines Marco"/>
        </authorList>
    </citation>
    <scope>NUCLEOTIDE SEQUENCE [LARGE SCALE GENOMIC DNA]</scope>
</reference>
<dbReference type="EMBL" id="CCYD01000055">
    <property type="protein sequence ID" value="CEG35677.1"/>
    <property type="molecule type" value="Genomic_DNA"/>
</dbReference>
<organism evidence="2 3">
    <name type="scientific">Plasmopara halstedii</name>
    <name type="common">Downy mildew of sunflower</name>
    <dbReference type="NCBI Taxonomy" id="4781"/>
    <lineage>
        <taxon>Eukaryota</taxon>
        <taxon>Sar</taxon>
        <taxon>Stramenopiles</taxon>
        <taxon>Oomycota</taxon>
        <taxon>Peronosporomycetes</taxon>
        <taxon>Peronosporales</taxon>
        <taxon>Peronosporaceae</taxon>
        <taxon>Plasmopara</taxon>
    </lineage>
</organism>
<dbReference type="AlphaFoldDB" id="A0A0P1A6T6"/>
<keyword evidence="3" id="KW-1185">Reference proteome</keyword>
<evidence type="ECO:0000313" key="2">
    <source>
        <dbReference type="EMBL" id="CEG35677.1"/>
    </source>
</evidence>
<evidence type="ECO:0000256" key="1">
    <source>
        <dbReference type="SAM" id="MobiDB-lite"/>
    </source>
</evidence>
<dbReference type="GeneID" id="36407056"/>
<name>A0A0P1A6T6_PLAHL</name>
<feature type="compositionally biased region" description="Polar residues" evidence="1">
    <location>
        <begin position="38"/>
        <end position="54"/>
    </location>
</feature>
<protein>
    <submittedName>
        <fullName evidence="2">Gag protein</fullName>
    </submittedName>
</protein>
<proteinExistence type="predicted"/>
<feature type="non-terminal residue" evidence="2">
    <location>
        <position position="75"/>
    </location>
</feature>
<accession>A0A0P1A6T6</accession>
<sequence length="75" mass="8139">MDGLRVGPARTQLFGVQASTLEEAIQVALQYSHRQARTPATTWPENSAPINRANTGGPVPMELGSAEQRDIRCYG</sequence>
<feature type="region of interest" description="Disordered" evidence="1">
    <location>
        <begin position="35"/>
        <end position="75"/>
    </location>
</feature>
<dbReference type="Proteomes" id="UP000054928">
    <property type="component" value="Unassembled WGS sequence"/>
</dbReference>
<evidence type="ECO:0000313" key="3">
    <source>
        <dbReference type="Proteomes" id="UP000054928"/>
    </source>
</evidence>